<evidence type="ECO:0000313" key="1">
    <source>
        <dbReference type="EMBL" id="AHB31629.1"/>
    </source>
</evidence>
<dbReference type="GeneID" id="17776880"/>
<accession>V5RBD3</accession>
<keyword evidence="2" id="KW-1185">Reference proteome</keyword>
<organism evidence="1 2">
    <name type="scientific">Arthrobacter phage vB_ArS-ArV2</name>
    <dbReference type="NCBI Taxonomy" id="1414742"/>
    <lineage>
        <taxon>Viruses</taxon>
        <taxon>Duplodnaviria</taxon>
        <taxon>Heunggongvirae</taxon>
        <taxon>Uroviricota</taxon>
        <taxon>Caudoviricetes</taxon>
        <taxon>Arvduovirus</taxon>
        <taxon>Arvduovirus ArV2</taxon>
    </lineage>
</organism>
<dbReference type="RefSeq" id="YP_008857889.1">
    <property type="nucleotide sequence ID" value="NC_022972.2"/>
</dbReference>
<sequence>MAVAVTKSVYYDGPVTETDRAQNRTGAPDYGVYGPNDFKVTPHPTIANAVIVKAGKAHGHGVTDILDSDAVVNCAPLAVGQARWDLIVVRRNWQPNLGGPSTLEVLQAGGVADIPEQRKVGPGVEDDQPLFFVKWQGGTSAPVELIDVRVWTGNGGLYAKSDLVRTYMGKPGTEININGVVWACRLGVNDVSTWERSPGARVYSATAWQNGAIPVSTSPDGRSIRLAEINIPDPGFPYHVQVLARFEGGKSTTRWDANVSLSGQSSYTAVAALGNVVAPWYDISGFTSEVITGPSRADLNLFRFSGTESFGLTQFNRTFRVMVVPAGS</sequence>
<reference evidence="1 2" key="1">
    <citation type="journal article" date="2014" name="PLoS ONE">
        <title>Isolation and Characterization of vB_ArS-ArV2 - First Arthrobacter sp. Infecting Bacteriophage with Completely Sequenced Genome.</title>
        <authorList>
            <person name="Simoliunas E."/>
            <person name="Kaliniene L."/>
            <person name="Stasilo M."/>
            <person name="Truncaite L."/>
            <person name="Zajanckauskaite A."/>
            <person name="Staniulis J."/>
            <person name="Nainys J."/>
            <person name="Kaupinis A."/>
            <person name="Valius M."/>
            <person name="Meskys R."/>
        </authorList>
    </citation>
    <scope>NUCLEOTIDE SEQUENCE [LARGE SCALE GENOMIC DNA]</scope>
</reference>
<proteinExistence type="predicted"/>
<name>V5RBD3_9CAUD</name>
<dbReference type="Proteomes" id="UP000018644">
    <property type="component" value="Segment"/>
</dbReference>
<dbReference type="KEGG" id="vg:17776880"/>
<gene>
    <name evidence="1" type="ORF">ArV2_gp18</name>
</gene>
<dbReference type="EMBL" id="KF692088">
    <property type="protein sequence ID" value="AHB31629.1"/>
    <property type="molecule type" value="Genomic_DNA"/>
</dbReference>
<evidence type="ECO:0000313" key="2">
    <source>
        <dbReference type="Proteomes" id="UP000018644"/>
    </source>
</evidence>
<protein>
    <submittedName>
        <fullName evidence="1">Minor tail protein</fullName>
    </submittedName>
</protein>